<dbReference type="HOGENOM" id="CLU_1845406_0_0_1"/>
<evidence type="ECO:0000313" key="1">
    <source>
        <dbReference type="EMBL" id="KIJ90154.1"/>
    </source>
</evidence>
<dbReference type="AlphaFoldDB" id="A0A0C9WGW5"/>
<organism evidence="1 2">
    <name type="scientific">Laccaria amethystina LaAM-08-1</name>
    <dbReference type="NCBI Taxonomy" id="1095629"/>
    <lineage>
        <taxon>Eukaryota</taxon>
        <taxon>Fungi</taxon>
        <taxon>Dikarya</taxon>
        <taxon>Basidiomycota</taxon>
        <taxon>Agaricomycotina</taxon>
        <taxon>Agaricomycetes</taxon>
        <taxon>Agaricomycetidae</taxon>
        <taxon>Agaricales</taxon>
        <taxon>Agaricineae</taxon>
        <taxon>Hydnangiaceae</taxon>
        <taxon>Laccaria</taxon>
    </lineage>
</organism>
<dbReference type="OrthoDB" id="3108440at2759"/>
<dbReference type="Proteomes" id="UP000054477">
    <property type="component" value="Unassembled WGS sequence"/>
</dbReference>
<sequence length="146" mass="16613">MTTIITQEPYHHKHSLSASASGRSRFNARRILCEQPQVFLYRDYQDMVYGLDTSRLTWHMIPNMLIEALGVDAASELIDAFLKQHEAEQLLRQSSVSLGNVPPSQVSSHSAELQRGHQAEVIRRMIFRAEKEVELLKQAEAAGRLK</sequence>
<dbReference type="EMBL" id="KN839269">
    <property type="protein sequence ID" value="KIJ90154.1"/>
    <property type="molecule type" value="Genomic_DNA"/>
</dbReference>
<protein>
    <submittedName>
        <fullName evidence="1">Uncharacterized protein</fullName>
    </submittedName>
</protein>
<proteinExistence type="predicted"/>
<keyword evidence="2" id="KW-1185">Reference proteome</keyword>
<evidence type="ECO:0000313" key="2">
    <source>
        <dbReference type="Proteomes" id="UP000054477"/>
    </source>
</evidence>
<reference evidence="2" key="2">
    <citation type="submission" date="2015-01" db="EMBL/GenBank/DDBJ databases">
        <title>Evolutionary Origins and Diversification of the Mycorrhizal Mutualists.</title>
        <authorList>
            <consortium name="DOE Joint Genome Institute"/>
            <consortium name="Mycorrhizal Genomics Consortium"/>
            <person name="Kohler A."/>
            <person name="Kuo A."/>
            <person name="Nagy L.G."/>
            <person name="Floudas D."/>
            <person name="Copeland A."/>
            <person name="Barry K.W."/>
            <person name="Cichocki N."/>
            <person name="Veneault-Fourrey C."/>
            <person name="LaButti K."/>
            <person name="Lindquist E.A."/>
            <person name="Lipzen A."/>
            <person name="Lundell T."/>
            <person name="Morin E."/>
            <person name="Murat C."/>
            <person name="Riley R."/>
            <person name="Ohm R."/>
            <person name="Sun H."/>
            <person name="Tunlid A."/>
            <person name="Henrissat B."/>
            <person name="Grigoriev I.V."/>
            <person name="Hibbett D.S."/>
            <person name="Martin F."/>
        </authorList>
    </citation>
    <scope>NUCLEOTIDE SEQUENCE [LARGE SCALE GENOMIC DNA]</scope>
    <source>
        <strain evidence="2">LaAM-08-1</strain>
    </source>
</reference>
<accession>A0A0C9WGW5</accession>
<gene>
    <name evidence="1" type="ORF">K443DRAFT_662458</name>
</gene>
<reference evidence="1 2" key="1">
    <citation type="submission" date="2014-04" db="EMBL/GenBank/DDBJ databases">
        <authorList>
            <consortium name="DOE Joint Genome Institute"/>
            <person name="Kuo A."/>
            <person name="Kohler A."/>
            <person name="Nagy L.G."/>
            <person name="Floudas D."/>
            <person name="Copeland A."/>
            <person name="Barry K.W."/>
            <person name="Cichocki N."/>
            <person name="Veneault-Fourrey C."/>
            <person name="LaButti K."/>
            <person name="Lindquist E.A."/>
            <person name="Lipzen A."/>
            <person name="Lundell T."/>
            <person name="Morin E."/>
            <person name="Murat C."/>
            <person name="Sun H."/>
            <person name="Tunlid A."/>
            <person name="Henrissat B."/>
            <person name="Grigoriev I.V."/>
            <person name="Hibbett D.S."/>
            <person name="Martin F."/>
            <person name="Nordberg H.P."/>
            <person name="Cantor M.N."/>
            <person name="Hua S.X."/>
        </authorList>
    </citation>
    <scope>NUCLEOTIDE SEQUENCE [LARGE SCALE GENOMIC DNA]</scope>
    <source>
        <strain evidence="1 2">LaAM-08-1</strain>
    </source>
</reference>
<name>A0A0C9WGW5_9AGAR</name>